<dbReference type="SMART" id="SM00342">
    <property type="entry name" value="HTH_ARAC"/>
    <property type="match status" value="1"/>
</dbReference>
<reference evidence="6" key="2">
    <citation type="submission" date="2020-09" db="EMBL/GenBank/DDBJ databases">
        <authorList>
            <person name="Sun Q."/>
            <person name="Ohkuma M."/>
        </authorList>
    </citation>
    <scope>NUCLEOTIDE SEQUENCE</scope>
    <source>
        <strain evidence="6">JCM 3172</strain>
    </source>
</reference>
<evidence type="ECO:0000259" key="5">
    <source>
        <dbReference type="PROSITE" id="PS01124"/>
    </source>
</evidence>
<evidence type="ECO:0000256" key="2">
    <source>
        <dbReference type="ARBA" id="ARBA00023125"/>
    </source>
</evidence>
<keyword evidence="1" id="KW-0805">Transcription regulation</keyword>
<comment type="caution">
    <text evidence="6">The sequence shown here is derived from an EMBL/GenBank/DDBJ whole genome shotgun (WGS) entry which is preliminary data.</text>
</comment>
<dbReference type="Gene3D" id="1.10.10.60">
    <property type="entry name" value="Homeodomain-like"/>
    <property type="match status" value="1"/>
</dbReference>
<name>A0A918H114_9ACTN</name>
<keyword evidence="2" id="KW-0238">DNA-binding</keyword>
<evidence type="ECO:0000256" key="4">
    <source>
        <dbReference type="SAM" id="MobiDB-lite"/>
    </source>
</evidence>
<dbReference type="PROSITE" id="PS01124">
    <property type="entry name" value="HTH_ARAC_FAMILY_2"/>
    <property type="match status" value="1"/>
</dbReference>
<dbReference type="Proteomes" id="UP000619486">
    <property type="component" value="Unassembled WGS sequence"/>
</dbReference>
<feature type="domain" description="HTH araC/xylS-type" evidence="5">
    <location>
        <begin position="165"/>
        <end position="265"/>
    </location>
</feature>
<dbReference type="PANTHER" id="PTHR46796:SF15">
    <property type="entry name" value="BLL1074 PROTEIN"/>
    <property type="match status" value="1"/>
</dbReference>
<proteinExistence type="predicted"/>
<dbReference type="Pfam" id="PF12833">
    <property type="entry name" value="HTH_18"/>
    <property type="match status" value="1"/>
</dbReference>
<organism evidence="6 7">
    <name type="scientific">Streptomyces purpureus</name>
    <dbReference type="NCBI Taxonomy" id="1951"/>
    <lineage>
        <taxon>Bacteria</taxon>
        <taxon>Bacillati</taxon>
        <taxon>Actinomycetota</taxon>
        <taxon>Actinomycetes</taxon>
        <taxon>Kitasatosporales</taxon>
        <taxon>Streptomycetaceae</taxon>
        <taxon>Streptomyces</taxon>
    </lineage>
</organism>
<evidence type="ECO:0000313" key="7">
    <source>
        <dbReference type="Proteomes" id="UP000619486"/>
    </source>
</evidence>
<sequence>MLCHHACPEGTWESVFSLPDRRLWPGVRCYRGFRFALPQPRRRLEVPNGSVTLMLGFGSRLDLHGATETGSYHSLLAGLRTGPVIGEHDGRLHGVEIILSPWAAFALFGAALADTPGNAADPTDILGPRVRRLTERLAETPTWPERFARLDATLLRWSASGRPHAPQVAWAWEELRRTGGTAPLDALAARSGWSKRQFHHHFVQQIGTTPKTAARIHRLGRVLRLLATDLSYARTAEACGFFDQSHLNREFTAMTGLTPGRFRADRTSGAGAPGEQDRLRGEVTSVLLPHPA</sequence>
<dbReference type="AlphaFoldDB" id="A0A918H114"/>
<dbReference type="InterPro" id="IPR050204">
    <property type="entry name" value="AraC_XylS_family_regulators"/>
</dbReference>
<reference evidence="6" key="1">
    <citation type="journal article" date="2014" name="Int. J. Syst. Evol. Microbiol.">
        <title>Complete genome sequence of Corynebacterium casei LMG S-19264T (=DSM 44701T), isolated from a smear-ripened cheese.</title>
        <authorList>
            <consortium name="US DOE Joint Genome Institute (JGI-PGF)"/>
            <person name="Walter F."/>
            <person name="Albersmeier A."/>
            <person name="Kalinowski J."/>
            <person name="Ruckert C."/>
        </authorList>
    </citation>
    <scope>NUCLEOTIDE SEQUENCE</scope>
    <source>
        <strain evidence="6">JCM 3172</strain>
    </source>
</reference>
<dbReference type="GO" id="GO:0003700">
    <property type="term" value="F:DNA-binding transcription factor activity"/>
    <property type="evidence" value="ECO:0007669"/>
    <property type="project" value="InterPro"/>
</dbReference>
<dbReference type="InterPro" id="IPR009057">
    <property type="entry name" value="Homeodomain-like_sf"/>
</dbReference>
<accession>A0A918H114</accession>
<keyword evidence="3" id="KW-0804">Transcription</keyword>
<evidence type="ECO:0000256" key="1">
    <source>
        <dbReference type="ARBA" id="ARBA00023015"/>
    </source>
</evidence>
<dbReference type="GO" id="GO:0043565">
    <property type="term" value="F:sequence-specific DNA binding"/>
    <property type="evidence" value="ECO:0007669"/>
    <property type="project" value="InterPro"/>
</dbReference>
<dbReference type="InterPro" id="IPR018060">
    <property type="entry name" value="HTH_AraC"/>
</dbReference>
<evidence type="ECO:0000313" key="6">
    <source>
        <dbReference type="EMBL" id="GGT30910.1"/>
    </source>
</evidence>
<dbReference type="PANTHER" id="PTHR46796">
    <property type="entry name" value="HTH-TYPE TRANSCRIPTIONAL ACTIVATOR RHAS-RELATED"/>
    <property type="match status" value="1"/>
</dbReference>
<dbReference type="EMBL" id="BMQQ01000008">
    <property type="protein sequence ID" value="GGT30910.1"/>
    <property type="molecule type" value="Genomic_DNA"/>
</dbReference>
<keyword evidence="7" id="KW-1185">Reference proteome</keyword>
<evidence type="ECO:0000256" key="3">
    <source>
        <dbReference type="ARBA" id="ARBA00023163"/>
    </source>
</evidence>
<dbReference type="SUPFAM" id="SSF46689">
    <property type="entry name" value="Homeodomain-like"/>
    <property type="match status" value="1"/>
</dbReference>
<dbReference type="RefSeq" id="WP_189201686.1">
    <property type="nucleotide sequence ID" value="NZ_BMQQ01000008.1"/>
</dbReference>
<gene>
    <name evidence="6" type="ORF">GCM10014713_25390</name>
</gene>
<feature type="region of interest" description="Disordered" evidence="4">
    <location>
        <begin position="258"/>
        <end position="279"/>
    </location>
</feature>
<protein>
    <submittedName>
        <fullName evidence="6">AraC-family regulatory protein</fullName>
    </submittedName>
</protein>